<comment type="caution">
    <text evidence="1">The sequence shown here is derived from an EMBL/GenBank/DDBJ whole genome shotgun (WGS) entry which is preliminary data.</text>
</comment>
<reference evidence="1 2" key="1">
    <citation type="submission" date="2018-08" db="EMBL/GenBank/DDBJ databases">
        <title>Recombination of ecologically and evolutionarily significant loci maintains genetic cohesion in the Pseudomonas syringae species complex.</title>
        <authorList>
            <person name="Dillon M."/>
            <person name="Thakur S."/>
            <person name="Almeida R.N.D."/>
            <person name="Weir B.S."/>
            <person name="Guttman D.S."/>
        </authorList>
    </citation>
    <scope>NUCLEOTIDE SEQUENCE [LARGE SCALE GENOMIC DNA]</scope>
    <source>
        <strain evidence="1 2">ICMP 6941</strain>
    </source>
</reference>
<dbReference type="Proteomes" id="UP000276194">
    <property type="component" value="Unassembled WGS sequence"/>
</dbReference>
<evidence type="ECO:0000313" key="2">
    <source>
        <dbReference type="Proteomes" id="UP000276194"/>
    </source>
</evidence>
<proteinExistence type="predicted"/>
<protein>
    <submittedName>
        <fullName evidence="1">Uncharacterized protein</fullName>
    </submittedName>
</protein>
<name>A0A3M5JMQ6_PSEA0</name>
<organism evidence="1 2">
    <name type="scientific">Pseudomonas amygdali pv. mori</name>
    <dbReference type="NCBI Taxonomy" id="34065"/>
    <lineage>
        <taxon>Bacteria</taxon>
        <taxon>Pseudomonadati</taxon>
        <taxon>Pseudomonadota</taxon>
        <taxon>Gammaproteobacteria</taxon>
        <taxon>Pseudomonadales</taxon>
        <taxon>Pseudomonadaceae</taxon>
        <taxon>Pseudomonas</taxon>
        <taxon>Pseudomonas amygdali</taxon>
    </lineage>
</organism>
<accession>A0A3M5JMQ6</accession>
<dbReference type="EMBL" id="RBTD01000098">
    <property type="protein sequence ID" value="RMT24569.1"/>
    <property type="molecule type" value="Genomic_DNA"/>
</dbReference>
<sequence length="52" mass="6049">MSWLDIVQDLRSKELYYYESAKSDCGESVKRDLHALITFKYEGEFASLIDLA</sequence>
<gene>
    <name evidence="1" type="ORF">ALP52_200110</name>
</gene>
<dbReference type="AlphaFoldDB" id="A0A3M5JMQ6"/>
<evidence type="ECO:0000313" key="1">
    <source>
        <dbReference type="EMBL" id="RMT24569.1"/>
    </source>
</evidence>